<accession>A0A392SRI2</accession>
<evidence type="ECO:0000256" key="1">
    <source>
        <dbReference type="SAM" id="MobiDB-lite"/>
    </source>
</evidence>
<feature type="region of interest" description="Disordered" evidence="1">
    <location>
        <begin position="66"/>
        <end position="98"/>
    </location>
</feature>
<protein>
    <submittedName>
        <fullName evidence="2">Uncharacterized protein</fullName>
    </submittedName>
</protein>
<feature type="non-terminal residue" evidence="2">
    <location>
        <position position="98"/>
    </location>
</feature>
<feature type="region of interest" description="Disordered" evidence="1">
    <location>
        <begin position="1"/>
        <end position="32"/>
    </location>
</feature>
<name>A0A392SRI2_9FABA</name>
<comment type="caution">
    <text evidence="2">The sequence shown here is derived from an EMBL/GenBank/DDBJ whole genome shotgun (WGS) entry which is preliminary data.</text>
</comment>
<evidence type="ECO:0000313" key="2">
    <source>
        <dbReference type="EMBL" id="MCI51468.1"/>
    </source>
</evidence>
<feature type="compositionally biased region" description="Polar residues" evidence="1">
    <location>
        <begin position="11"/>
        <end position="29"/>
    </location>
</feature>
<organism evidence="2 3">
    <name type="scientific">Trifolium medium</name>
    <dbReference type="NCBI Taxonomy" id="97028"/>
    <lineage>
        <taxon>Eukaryota</taxon>
        <taxon>Viridiplantae</taxon>
        <taxon>Streptophyta</taxon>
        <taxon>Embryophyta</taxon>
        <taxon>Tracheophyta</taxon>
        <taxon>Spermatophyta</taxon>
        <taxon>Magnoliopsida</taxon>
        <taxon>eudicotyledons</taxon>
        <taxon>Gunneridae</taxon>
        <taxon>Pentapetalae</taxon>
        <taxon>rosids</taxon>
        <taxon>fabids</taxon>
        <taxon>Fabales</taxon>
        <taxon>Fabaceae</taxon>
        <taxon>Papilionoideae</taxon>
        <taxon>50 kb inversion clade</taxon>
        <taxon>NPAAA clade</taxon>
        <taxon>Hologalegina</taxon>
        <taxon>IRL clade</taxon>
        <taxon>Trifolieae</taxon>
        <taxon>Trifolium</taxon>
    </lineage>
</organism>
<feature type="compositionally biased region" description="Polar residues" evidence="1">
    <location>
        <begin position="81"/>
        <end position="98"/>
    </location>
</feature>
<reference evidence="2 3" key="1">
    <citation type="journal article" date="2018" name="Front. Plant Sci.">
        <title>Red Clover (Trifolium pratense) and Zigzag Clover (T. medium) - A Picture of Genomic Similarities and Differences.</title>
        <authorList>
            <person name="Dluhosova J."/>
            <person name="Istvanek J."/>
            <person name="Nedelnik J."/>
            <person name="Repkova J."/>
        </authorList>
    </citation>
    <scope>NUCLEOTIDE SEQUENCE [LARGE SCALE GENOMIC DNA]</scope>
    <source>
        <strain evidence="3">cv. 10/8</strain>
        <tissue evidence="2">Leaf</tissue>
    </source>
</reference>
<proteinExistence type="predicted"/>
<sequence>GASSSHEQRGNNRGNRSPTPPLHNNNSLPCSPVWSDDDDFCGPLSRDIMRVPLPAGLVKPPPLLCSPRPSTSWPSAVLRNSVKQESSSRSRCLQSLTM</sequence>
<keyword evidence="3" id="KW-1185">Reference proteome</keyword>
<dbReference type="Proteomes" id="UP000265520">
    <property type="component" value="Unassembled WGS sequence"/>
</dbReference>
<feature type="non-terminal residue" evidence="2">
    <location>
        <position position="1"/>
    </location>
</feature>
<evidence type="ECO:0000313" key="3">
    <source>
        <dbReference type="Proteomes" id="UP000265520"/>
    </source>
</evidence>
<dbReference type="EMBL" id="LXQA010432312">
    <property type="protein sequence ID" value="MCI51468.1"/>
    <property type="molecule type" value="Genomic_DNA"/>
</dbReference>
<feature type="compositionally biased region" description="Basic and acidic residues" evidence="1">
    <location>
        <begin position="1"/>
        <end position="10"/>
    </location>
</feature>
<dbReference type="AlphaFoldDB" id="A0A392SRI2"/>